<evidence type="ECO:0000313" key="1">
    <source>
        <dbReference type="EMBL" id="SMG28118.1"/>
    </source>
</evidence>
<proteinExistence type="predicted"/>
<dbReference type="PROSITE" id="PS51257">
    <property type="entry name" value="PROKAR_LIPOPROTEIN"/>
    <property type="match status" value="1"/>
</dbReference>
<dbReference type="EMBL" id="FXAU01000003">
    <property type="protein sequence ID" value="SMG28118.1"/>
    <property type="molecule type" value="Genomic_DNA"/>
</dbReference>
<dbReference type="STRING" id="561061.SAMN05660862_1785"/>
<organism evidence="1 2">
    <name type="scientific">Sphingobacterium psychroaquaticum</name>
    <dbReference type="NCBI Taxonomy" id="561061"/>
    <lineage>
        <taxon>Bacteria</taxon>
        <taxon>Pseudomonadati</taxon>
        <taxon>Bacteroidota</taxon>
        <taxon>Sphingobacteriia</taxon>
        <taxon>Sphingobacteriales</taxon>
        <taxon>Sphingobacteriaceae</taxon>
        <taxon>Sphingobacterium</taxon>
    </lineage>
</organism>
<accession>A0A1X7JJ65</accession>
<dbReference type="AlphaFoldDB" id="A0A1X7JJ65"/>
<dbReference type="RefSeq" id="WP_085473018.1">
    <property type="nucleotide sequence ID" value="NZ_CP038029.1"/>
</dbReference>
<dbReference type="OrthoDB" id="1097785at2"/>
<name>A0A1X7JJ65_9SPHI</name>
<dbReference type="Gene3D" id="3.40.1520.20">
    <property type="match status" value="1"/>
</dbReference>
<dbReference type="Pfam" id="PF04972">
    <property type="entry name" value="BON"/>
    <property type="match status" value="1"/>
</dbReference>
<sequence length="163" mass="17082">MNLRKDFMVLAVAGALALSFSACKSKISDADLKAKVETVTSTHPGVAVDVKEGVITLSGTVGSEAEKTALAETIKALDAKHTKNLVNDVIVETAPPITVNTVDADLIPKVVDATKDFPSVKAEVKDGVITVTGTLEQARVQTLKMALDALNPKKVDMVGLTVK</sequence>
<protein>
    <submittedName>
        <fullName evidence="1">BON domain-containing protein</fullName>
    </submittedName>
</protein>
<keyword evidence="2" id="KW-1185">Reference proteome</keyword>
<evidence type="ECO:0000313" key="2">
    <source>
        <dbReference type="Proteomes" id="UP000192980"/>
    </source>
</evidence>
<dbReference type="Proteomes" id="UP000192980">
    <property type="component" value="Unassembled WGS sequence"/>
</dbReference>
<gene>
    <name evidence="1" type="ORF">SAMN05660862_1785</name>
</gene>
<dbReference type="InterPro" id="IPR007055">
    <property type="entry name" value="BON_dom"/>
</dbReference>
<reference evidence="1 2" key="1">
    <citation type="submission" date="2017-04" db="EMBL/GenBank/DDBJ databases">
        <authorList>
            <person name="Afonso C.L."/>
            <person name="Miller P.J."/>
            <person name="Scott M.A."/>
            <person name="Spackman E."/>
            <person name="Goraichik I."/>
            <person name="Dimitrov K.M."/>
            <person name="Suarez D.L."/>
            <person name="Swayne D.E."/>
        </authorList>
    </citation>
    <scope>NUCLEOTIDE SEQUENCE [LARGE SCALE GENOMIC DNA]</scope>
    <source>
        <strain evidence="1 2">DSM 22418</strain>
    </source>
</reference>